<evidence type="ECO:0000259" key="1">
    <source>
        <dbReference type="PROSITE" id="PS50181"/>
    </source>
</evidence>
<dbReference type="PANTHER" id="PTHR31639">
    <property type="entry name" value="F-BOX PROTEIN-LIKE"/>
    <property type="match status" value="1"/>
</dbReference>
<feature type="domain" description="F-box" evidence="1">
    <location>
        <begin position="9"/>
        <end position="61"/>
    </location>
</feature>
<dbReference type="Pfam" id="PF24758">
    <property type="entry name" value="LRR_At5g56370"/>
    <property type="match status" value="1"/>
</dbReference>
<protein>
    <submittedName>
        <fullName evidence="3">F-box/LRR-repeat protein At3g59160</fullName>
    </submittedName>
</protein>
<dbReference type="InterPro" id="IPR055411">
    <property type="entry name" value="LRR_FXL15/At3g58940/PEG3-like"/>
</dbReference>
<dbReference type="GeneID" id="110424409"/>
<dbReference type="RefSeq" id="XP_021294638.1">
    <property type="nucleotide sequence ID" value="XM_021438963.1"/>
</dbReference>
<evidence type="ECO:0000313" key="3">
    <source>
        <dbReference type="RefSeq" id="XP_021294638.1"/>
    </source>
</evidence>
<keyword evidence="2" id="KW-1185">Reference proteome</keyword>
<dbReference type="InterPro" id="IPR036047">
    <property type="entry name" value="F-box-like_dom_sf"/>
</dbReference>
<name>A0A6J1B619_9ROSI</name>
<reference evidence="3" key="1">
    <citation type="submission" date="2025-08" db="UniProtKB">
        <authorList>
            <consortium name="RefSeq"/>
        </authorList>
    </citation>
    <scope>IDENTIFICATION</scope>
    <source>
        <tissue evidence="3">Leaf</tissue>
    </source>
</reference>
<dbReference type="CDD" id="cd22160">
    <property type="entry name" value="F-box_AtFBL13-like"/>
    <property type="match status" value="1"/>
</dbReference>
<dbReference type="AlphaFoldDB" id="A0A6J1B619"/>
<dbReference type="Pfam" id="PF00646">
    <property type="entry name" value="F-box"/>
    <property type="match status" value="1"/>
</dbReference>
<sequence length="298" mass="34346">MDEHKTEAVDRISDLPEPILHHILSMVEANDAARTSVLSKAWKSTYDSSPVVVLDELFIKEFVKSYELSSEERQKYLSNLEQFRTRYSVHIRGVGDDEEKGQLLARMIIREKFMLLSNNSIKRINQQKELLSIKKFRFRIFHLDDEFASVIDNWVGLVTDRNIEELDIDIGCTFLPVCDYPKPTYLLPQAILAAKSLTVLKLGGCRLDLPFTAGSTRFPSLQQLHLCSVHLDEQILDNLISTFPCVQIFALDNFWSLSIFAFLDLENLRWLSCHQCIGDSKRLTLKQQALKLWTFAMS</sequence>
<gene>
    <name evidence="3" type="primary">LOC110424409</name>
</gene>
<dbReference type="Proteomes" id="UP000504621">
    <property type="component" value="Unplaced"/>
</dbReference>
<proteinExistence type="predicted"/>
<dbReference type="InterPro" id="IPR001810">
    <property type="entry name" value="F-box_dom"/>
</dbReference>
<dbReference type="SUPFAM" id="SSF81383">
    <property type="entry name" value="F-box domain"/>
    <property type="match status" value="1"/>
</dbReference>
<evidence type="ECO:0000313" key="2">
    <source>
        <dbReference type="Proteomes" id="UP000504621"/>
    </source>
</evidence>
<organism evidence="2 3">
    <name type="scientific">Herrania umbratica</name>
    <dbReference type="NCBI Taxonomy" id="108875"/>
    <lineage>
        <taxon>Eukaryota</taxon>
        <taxon>Viridiplantae</taxon>
        <taxon>Streptophyta</taxon>
        <taxon>Embryophyta</taxon>
        <taxon>Tracheophyta</taxon>
        <taxon>Spermatophyta</taxon>
        <taxon>Magnoliopsida</taxon>
        <taxon>eudicotyledons</taxon>
        <taxon>Gunneridae</taxon>
        <taxon>Pentapetalae</taxon>
        <taxon>rosids</taxon>
        <taxon>malvids</taxon>
        <taxon>Malvales</taxon>
        <taxon>Malvaceae</taxon>
        <taxon>Byttnerioideae</taxon>
        <taxon>Herrania</taxon>
    </lineage>
</organism>
<dbReference type="SUPFAM" id="SSF52058">
    <property type="entry name" value="L domain-like"/>
    <property type="match status" value="1"/>
</dbReference>
<dbReference type="InterPro" id="IPR053781">
    <property type="entry name" value="F-box_AtFBL13-like"/>
</dbReference>
<dbReference type="Gene3D" id="3.80.10.10">
    <property type="entry name" value="Ribonuclease Inhibitor"/>
    <property type="match status" value="1"/>
</dbReference>
<dbReference type="PROSITE" id="PS50181">
    <property type="entry name" value="FBOX"/>
    <property type="match status" value="1"/>
</dbReference>
<dbReference type="PANTHER" id="PTHR31639:SF42">
    <property type="entry name" value="OS02G0160200 PROTEIN"/>
    <property type="match status" value="1"/>
</dbReference>
<dbReference type="InterPro" id="IPR032675">
    <property type="entry name" value="LRR_dom_sf"/>
</dbReference>
<dbReference type="OrthoDB" id="1901752at2759"/>
<dbReference type="Gene3D" id="1.20.1280.50">
    <property type="match status" value="1"/>
</dbReference>
<accession>A0A6J1B619</accession>